<protein>
    <submittedName>
        <fullName evidence="4">Alpha/beta hydrolase</fullName>
    </submittedName>
</protein>
<evidence type="ECO:0000256" key="1">
    <source>
        <dbReference type="ARBA" id="ARBA00022801"/>
    </source>
</evidence>
<dbReference type="PANTHER" id="PTHR48081">
    <property type="entry name" value="AB HYDROLASE SUPERFAMILY PROTEIN C4A8.06C"/>
    <property type="match status" value="1"/>
</dbReference>
<evidence type="ECO:0000313" key="5">
    <source>
        <dbReference type="Proteomes" id="UP000694001"/>
    </source>
</evidence>
<dbReference type="RefSeq" id="WP_218286900.1">
    <property type="nucleotide sequence ID" value="NZ_CP076448.1"/>
</dbReference>
<gene>
    <name evidence="4" type="ORF">KO353_06510</name>
</gene>
<keyword evidence="2" id="KW-0732">Signal</keyword>
<dbReference type="EMBL" id="CP076448">
    <property type="protein sequence ID" value="QXM25848.1"/>
    <property type="molecule type" value="Genomic_DNA"/>
</dbReference>
<evidence type="ECO:0000259" key="3">
    <source>
        <dbReference type="Pfam" id="PF20434"/>
    </source>
</evidence>
<keyword evidence="5" id="KW-1185">Reference proteome</keyword>
<evidence type="ECO:0000313" key="4">
    <source>
        <dbReference type="EMBL" id="QXM25848.1"/>
    </source>
</evidence>
<feature type="domain" description="BD-FAE-like" evidence="3">
    <location>
        <begin position="48"/>
        <end position="153"/>
    </location>
</feature>
<dbReference type="PANTHER" id="PTHR48081:SF33">
    <property type="entry name" value="KYNURENINE FORMAMIDASE"/>
    <property type="match status" value="1"/>
</dbReference>
<evidence type="ECO:0000256" key="2">
    <source>
        <dbReference type="SAM" id="SignalP"/>
    </source>
</evidence>
<sequence length="292" mass="29519">MRLAAATLAAAFAAAACAPVDALNALTPNEGVRRVAELRYAEGPRGRLDLYLPPGEVAADAPLLVFFHGGGWRSGAKEDYRFLGTAFAARGFLVAIPNYRLVPEVRWPAFAEDGAAAVAALPRLLAGQGLGASRPLVLAGHSAGAHTAAMLALDPRWLGAHGLSPCRDVAALLGLAGPYAIFPTGARMVVAAFGPAPQPAEVSPLAQVSAAAPPAVLIAGASDTLVSPRNSEALAEALARAGRPAALHLLPGVGHIDLIAAVAAPLRHTAPTLEVAVSALRAALAATPRACA</sequence>
<feature type="signal peptide" evidence="2">
    <location>
        <begin position="1"/>
        <end position="18"/>
    </location>
</feature>
<dbReference type="InterPro" id="IPR050300">
    <property type="entry name" value="GDXG_lipolytic_enzyme"/>
</dbReference>
<organism evidence="4 5">
    <name type="scientific">Elioraea tepida</name>
    <dbReference type="NCBI Taxonomy" id="2843330"/>
    <lineage>
        <taxon>Bacteria</taxon>
        <taxon>Pseudomonadati</taxon>
        <taxon>Pseudomonadota</taxon>
        <taxon>Alphaproteobacteria</taxon>
        <taxon>Acetobacterales</taxon>
        <taxon>Elioraeaceae</taxon>
        <taxon>Elioraea</taxon>
    </lineage>
</organism>
<reference evidence="4" key="1">
    <citation type="submission" date="2021-06" db="EMBL/GenBank/DDBJ databases">
        <title>Elioraea tepida, sp. nov., a moderately thermophilic aerobic anoxygenic phototrophic bacterium isolated from an alkaline siliceous hot spring mat community in Yellowstone National Park, WY, USA.</title>
        <authorList>
            <person name="Saini M.K."/>
            <person name="Yoshida S."/>
            <person name="Sebastian A."/>
            <person name="Hirose S."/>
            <person name="Hara E."/>
            <person name="Tamaki H."/>
            <person name="Soulier N.T."/>
            <person name="Albert I."/>
            <person name="Hanada S."/>
            <person name="Bryant D.A."/>
            <person name="Tank M."/>
        </authorList>
    </citation>
    <scope>NUCLEOTIDE SEQUENCE</scope>
    <source>
        <strain evidence="4">MS-P2</strain>
    </source>
</reference>
<dbReference type="KEGG" id="elio:KO353_06510"/>
<name>A0A975U5L1_9PROT</name>
<dbReference type="InterPro" id="IPR049492">
    <property type="entry name" value="BD-FAE-like_dom"/>
</dbReference>
<dbReference type="Proteomes" id="UP000694001">
    <property type="component" value="Chromosome"/>
</dbReference>
<proteinExistence type="predicted"/>
<dbReference type="Pfam" id="PF20434">
    <property type="entry name" value="BD-FAE"/>
    <property type="match status" value="1"/>
</dbReference>
<dbReference type="AlphaFoldDB" id="A0A975U5L1"/>
<feature type="chain" id="PRO_5037100627" evidence="2">
    <location>
        <begin position="19"/>
        <end position="292"/>
    </location>
</feature>
<accession>A0A975U5L1</accession>
<dbReference type="GO" id="GO:0016787">
    <property type="term" value="F:hydrolase activity"/>
    <property type="evidence" value="ECO:0007669"/>
    <property type="project" value="UniProtKB-KW"/>
</dbReference>
<dbReference type="PROSITE" id="PS51257">
    <property type="entry name" value="PROKAR_LIPOPROTEIN"/>
    <property type="match status" value="1"/>
</dbReference>
<keyword evidence="1 4" id="KW-0378">Hydrolase</keyword>